<keyword evidence="3" id="KW-1185">Reference proteome</keyword>
<proteinExistence type="predicted"/>
<evidence type="ECO:0000313" key="3">
    <source>
        <dbReference type="Proteomes" id="UP000283210"/>
    </source>
</evidence>
<dbReference type="EMBL" id="CM012447">
    <property type="protein sequence ID" value="RVE66607.1"/>
    <property type="molecule type" value="Genomic_DNA"/>
</dbReference>
<organism evidence="2 3">
    <name type="scientific">Oryzias javanicus</name>
    <name type="common">Javanese ricefish</name>
    <name type="synonym">Aplocheilus javanicus</name>
    <dbReference type="NCBI Taxonomy" id="123683"/>
    <lineage>
        <taxon>Eukaryota</taxon>
        <taxon>Metazoa</taxon>
        <taxon>Chordata</taxon>
        <taxon>Craniata</taxon>
        <taxon>Vertebrata</taxon>
        <taxon>Euteleostomi</taxon>
        <taxon>Actinopterygii</taxon>
        <taxon>Neopterygii</taxon>
        <taxon>Teleostei</taxon>
        <taxon>Neoteleostei</taxon>
        <taxon>Acanthomorphata</taxon>
        <taxon>Ovalentaria</taxon>
        <taxon>Atherinomorphae</taxon>
        <taxon>Beloniformes</taxon>
        <taxon>Adrianichthyidae</taxon>
        <taxon>Oryziinae</taxon>
        <taxon>Oryzias</taxon>
    </lineage>
</organism>
<dbReference type="Proteomes" id="UP000283210">
    <property type="component" value="Chromosome 11"/>
</dbReference>
<sequence length="77" mass="8318">MERKPNRAQTRQCGCTRSFGLSVRSGEASPREEESGSPRLAKSGSKSQPRAATPEVRRGGAATASHRNNLAEGHQVW</sequence>
<protein>
    <submittedName>
        <fullName evidence="2">Uncharacterized protein</fullName>
    </submittedName>
</protein>
<evidence type="ECO:0000313" key="2">
    <source>
        <dbReference type="EMBL" id="RVE66607.1"/>
    </source>
</evidence>
<gene>
    <name evidence="2" type="ORF">OJAV_G00109080</name>
</gene>
<accession>A0A3S2PH84</accession>
<reference evidence="2 3" key="1">
    <citation type="submission" date="2018-11" db="EMBL/GenBank/DDBJ databases">
        <authorList>
            <person name="Lopez-Roques C."/>
            <person name="Donnadieu C."/>
            <person name="Bouchez O."/>
            <person name="Klopp C."/>
            <person name="Cabau C."/>
            <person name="Zahm M."/>
        </authorList>
    </citation>
    <scope>NUCLEOTIDE SEQUENCE [LARGE SCALE GENOMIC DNA]</scope>
    <source>
        <strain evidence="2">RS831</strain>
        <tissue evidence="2">Whole body</tissue>
    </source>
</reference>
<reference evidence="2 3" key="2">
    <citation type="submission" date="2019-01" db="EMBL/GenBank/DDBJ databases">
        <title>A chromosome length genome reference of the Java medaka (oryzias javanicus).</title>
        <authorList>
            <person name="Herpin A."/>
            <person name="Takehana Y."/>
            <person name="Naruse K."/>
            <person name="Ansai S."/>
            <person name="Kawaguchi M."/>
        </authorList>
    </citation>
    <scope>NUCLEOTIDE SEQUENCE [LARGE SCALE GENOMIC DNA]</scope>
    <source>
        <strain evidence="2">RS831</strain>
        <tissue evidence="2">Whole body</tissue>
    </source>
</reference>
<name>A0A3S2PH84_ORYJA</name>
<dbReference type="AlphaFoldDB" id="A0A3S2PH84"/>
<evidence type="ECO:0000256" key="1">
    <source>
        <dbReference type="SAM" id="MobiDB-lite"/>
    </source>
</evidence>
<feature type="region of interest" description="Disordered" evidence="1">
    <location>
        <begin position="1"/>
        <end position="77"/>
    </location>
</feature>